<accession>A0A6P8ZWZ9</accession>
<dbReference type="OrthoDB" id="10606353at2759"/>
<keyword evidence="2" id="KW-0732">Signal</keyword>
<reference evidence="4" key="1">
    <citation type="submission" date="2025-08" db="UniProtKB">
        <authorList>
            <consortium name="RefSeq"/>
        </authorList>
    </citation>
    <scope>IDENTIFICATION</scope>
    <source>
        <tissue evidence="4">Total insect</tissue>
    </source>
</reference>
<feature type="region of interest" description="Disordered" evidence="1">
    <location>
        <begin position="88"/>
        <end position="184"/>
    </location>
</feature>
<dbReference type="RefSeq" id="XP_034249918.1">
    <property type="nucleotide sequence ID" value="XM_034394027.1"/>
</dbReference>
<feature type="compositionally biased region" description="Low complexity" evidence="1">
    <location>
        <begin position="94"/>
        <end position="184"/>
    </location>
</feature>
<dbReference type="Proteomes" id="UP000515158">
    <property type="component" value="Unplaced"/>
</dbReference>
<evidence type="ECO:0000313" key="3">
    <source>
        <dbReference type="Proteomes" id="UP000515158"/>
    </source>
</evidence>
<dbReference type="GeneID" id="117650530"/>
<organism evidence="4">
    <name type="scientific">Thrips palmi</name>
    <name type="common">Melon thrips</name>
    <dbReference type="NCBI Taxonomy" id="161013"/>
    <lineage>
        <taxon>Eukaryota</taxon>
        <taxon>Metazoa</taxon>
        <taxon>Ecdysozoa</taxon>
        <taxon>Arthropoda</taxon>
        <taxon>Hexapoda</taxon>
        <taxon>Insecta</taxon>
        <taxon>Pterygota</taxon>
        <taxon>Neoptera</taxon>
        <taxon>Paraneoptera</taxon>
        <taxon>Thysanoptera</taxon>
        <taxon>Terebrantia</taxon>
        <taxon>Thripoidea</taxon>
        <taxon>Thripidae</taxon>
        <taxon>Thrips</taxon>
    </lineage>
</organism>
<dbReference type="KEGG" id="tpal:117650530"/>
<proteinExistence type="predicted"/>
<keyword evidence="3" id="KW-1185">Reference proteome</keyword>
<dbReference type="InParanoid" id="A0A6P8ZWZ9"/>
<feature type="signal peptide" evidence="2">
    <location>
        <begin position="1"/>
        <end position="20"/>
    </location>
</feature>
<sequence length="184" mass="18516">MQPLLRMALLAALLVATADALFTPRCLWSGLLGDLGSSGESDERWVRDTAFRTKDSRVRRFLWTDRDVCDWMCKGDYGSEVREVCSRCCPGSQPSSTSRRPSSTASTPPSTSRAPRSTVEDGTTTSQSTPAASAGTPAASAGTPAASAGTPAASAGTPAASAGTPAASAGTPAASAGTTAASAA</sequence>
<dbReference type="AlphaFoldDB" id="A0A6P8ZWZ9"/>
<gene>
    <name evidence="4" type="primary">LOC117650530</name>
</gene>
<evidence type="ECO:0000313" key="4">
    <source>
        <dbReference type="RefSeq" id="XP_034249918.1"/>
    </source>
</evidence>
<protein>
    <submittedName>
        <fullName evidence="4">Translation initiation factor IF-2-like</fullName>
    </submittedName>
</protein>
<feature type="chain" id="PRO_5028117123" evidence="2">
    <location>
        <begin position="21"/>
        <end position="184"/>
    </location>
</feature>
<evidence type="ECO:0000256" key="2">
    <source>
        <dbReference type="SAM" id="SignalP"/>
    </source>
</evidence>
<name>A0A6P8ZWZ9_THRPL</name>
<evidence type="ECO:0000256" key="1">
    <source>
        <dbReference type="SAM" id="MobiDB-lite"/>
    </source>
</evidence>